<evidence type="ECO:0000313" key="2">
    <source>
        <dbReference type="EMBL" id="QOW00146.1"/>
    </source>
</evidence>
<dbReference type="AlphaFoldDB" id="A0A7M2XQU6"/>
<name>A0A7M2XQU6_9NOCA</name>
<dbReference type="RefSeq" id="WP_193903444.1">
    <property type="nucleotide sequence ID" value="NZ_CP063450.1"/>
</dbReference>
<evidence type="ECO:0000313" key="3">
    <source>
        <dbReference type="Proteomes" id="UP000593818"/>
    </source>
</evidence>
<proteinExistence type="predicted"/>
<protein>
    <submittedName>
        <fullName evidence="2">Uncharacterized protein</fullName>
    </submittedName>
</protein>
<keyword evidence="1" id="KW-1133">Transmembrane helix</keyword>
<reference evidence="2 3" key="1">
    <citation type="submission" date="2020-10" db="EMBL/GenBank/DDBJ databases">
        <title>Whole genome sequence of oil-degrading bacteria Rhodococcus pyridinivorans strain 5Ap.</title>
        <authorList>
            <person name="Akhremchuk A.E."/>
            <person name="Valentovich L.N."/>
            <person name="Charniauskaya M.I."/>
            <person name="Bukliarevich H.A."/>
            <person name="Titok M.A."/>
        </authorList>
    </citation>
    <scope>NUCLEOTIDE SEQUENCE [LARGE SCALE GENOMIC DNA]</scope>
    <source>
        <strain evidence="2 3">5Ap</strain>
    </source>
</reference>
<keyword evidence="1" id="KW-0472">Membrane</keyword>
<evidence type="ECO:0000256" key="1">
    <source>
        <dbReference type="SAM" id="Phobius"/>
    </source>
</evidence>
<accession>A0A7M2XQU6</accession>
<gene>
    <name evidence="2" type="ORF">INP59_07295</name>
</gene>
<dbReference type="Proteomes" id="UP000593818">
    <property type="component" value="Chromosome"/>
</dbReference>
<sequence length="582" mass="64634">MSNDGSQVVLNAVQRVSDHLQVLSSQVSEVHTTVGRVSTDLDTTKSELHELRAEFQEFVQTAQRTAAVQRSETVLGNVEAALEREYGHYKVVRRTSIGTLQAFDIGNVSNRTVQQVSEELMIQTPRYWLAPALVGLAAWSRDNKDLTEKSIDAAFSRDPRKTSLFFALVLRRQGRMEAATRWLRHYLGALDPRALGREFAVILESAAQDAFGTHGRVLISEQLGKWNTQLRGEPEIVRAQVEAWVNELSIHRGTVDDDVYPHLSKITPQWDRFKDLLERASALGFTTEKFTAVRETPTPVALSVQDQLDDILELLVTEYDEEELPFQRDAVYHRAVIDSGGDLERAQETADALNVALEETADVVSLQTQTAMHPETYGVSVSAQKVAIGGSRSDFRDAVGTFTADYRSRYLDQLDLELGPEHSNFAITLGFEGWKTTTAVSQSHAEAELAAVWKRSLAAYLERVRFKEIEYVKFGGIALVVSILGFLIFGAVGGALVMLLAGGIAGFMLWRKKTEADEKYASAQKMAQQALEFSVDIYRAATAEYVDAVLAYKDADSKEADLLALIDGWPTVIDDELEVHAS</sequence>
<dbReference type="EMBL" id="CP063450">
    <property type="protein sequence ID" value="QOW00146.1"/>
    <property type="molecule type" value="Genomic_DNA"/>
</dbReference>
<keyword evidence="1" id="KW-0812">Transmembrane</keyword>
<feature type="transmembrane region" description="Helical" evidence="1">
    <location>
        <begin position="477"/>
        <end position="510"/>
    </location>
</feature>
<keyword evidence="3" id="KW-1185">Reference proteome</keyword>
<organism evidence="2 3">
    <name type="scientific">Rhodococcus pyridinivorans</name>
    <dbReference type="NCBI Taxonomy" id="103816"/>
    <lineage>
        <taxon>Bacteria</taxon>
        <taxon>Bacillati</taxon>
        <taxon>Actinomycetota</taxon>
        <taxon>Actinomycetes</taxon>
        <taxon>Mycobacteriales</taxon>
        <taxon>Nocardiaceae</taxon>
        <taxon>Rhodococcus</taxon>
    </lineage>
</organism>